<feature type="compositionally biased region" description="Polar residues" evidence="6">
    <location>
        <begin position="724"/>
        <end position="750"/>
    </location>
</feature>
<dbReference type="VEuPathDB" id="FungiDB:ASPTUDRAFT_114284"/>
<keyword evidence="9" id="KW-1185">Reference proteome</keyword>
<keyword evidence="4" id="KW-0539">Nucleus</keyword>
<feature type="region of interest" description="Disordered" evidence="6">
    <location>
        <begin position="658"/>
        <end position="782"/>
    </location>
</feature>
<dbReference type="SUPFAM" id="SSF57903">
    <property type="entry name" value="FYVE/PHD zinc finger"/>
    <property type="match status" value="1"/>
</dbReference>
<gene>
    <name evidence="8" type="ORF">ASPTUDRAFT_114284</name>
</gene>
<feature type="domain" description="HORMA" evidence="7">
    <location>
        <begin position="57"/>
        <end position="304"/>
    </location>
</feature>
<dbReference type="OrthoDB" id="1928087at2759"/>
<evidence type="ECO:0000256" key="5">
    <source>
        <dbReference type="ARBA" id="ARBA00023254"/>
    </source>
</evidence>
<keyword evidence="3" id="KW-0158">Chromosome</keyword>
<feature type="region of interest" description="Disordered" evidence="6">
    <location>
        <begin position="311"/>
        <end position="331"/>
    </location>
</feature>
<dbReference type="EMBL" id="KV878176">
    <property type="protein sequence ID" value="OJI91370.1"/>
    <property type="molecule type" value="Genomic_DNA"/>
</dbReference>
<dbReference type="GO" id="GO:0051598">
    <property type="term" value="P:meiotic recombination checkpoint signaling"/>
    <property type="evidence" value="ECO:0007669"/>
    <property type="project" value="TreeGrafter"/>
</dbReference>
<accession>A0A1L9NPW6</accession>
<dbReference type="SUPFAM" id="SSF56019">
    <property type="entry name" value="The spindle assembly checkpoint protein mad2"/>
    <property type="match status" value="1"/>
</dbReference>
<comment type="subcellular location">
    <subcellularLocation>
        <location evidence="2">Chromosome</location>
    </subcellularLocation>
    <subcellularLocation>
        <location evidence="1">Nucleus</location>
    </subcellularLocation>
</comment>
<dbReference type="OMA" id="HACYQCL"/>
<reference evidence="9" key="1">
    <citation type="journal article" date="2017" name="Genome Biol.">
        <title>Comparative genomics reveals high biological diversity and specific adaptations in the industrially and medically important fungal genus Aspergillus.</title>
        <authorList>
            <person name="de Vries R.P."/>
            <person name="Riley R."/>
            <person name="Wiebenga A."/>
            <person name="Aguilar-Osorio G."/>
            <person name="Amillis S."/>
            <person name="Uchima C.A."/>
            <person name="Anderluh G."/>
            <person name="Asadollahi M."/>
            <person name="Askin M."/>
            <person name="Barry K."/>
            <person name="Battaglia E."/>
            <person name="Bayram O."/>
            <person name="Benocci T."/>
            <person name="Braus-Stromeyer S.A."/>
            <person name="Caldana C."/>
            <person name="Canovas D."/>
            <person name="Cerqueira G.C."/>
            <person name="Chen F."/>
            <person name="Chen W."/>
            <person name="Choi C."/>
            <person name="Clum A."/>
            <person name="Dos Santos R.A."/>
            <person name="Damasio A.R."/>
            <person name="Diallinas G."/>
            <person name="Emri T."/>
            <person name="Fekete E."/>
            <person name="Flipphi M."/>
            <person name="Freyberg S."/>
            <person name="Gallo A."/>
            <person name="Gournas C."/>
            <person name="Habgood R."/>
            <person name="Hainaut M."/>
            <person name="Harispe M.L."/>
            <person name="Henrissat B."/>
            <person name="Hilden K.S."/>
            <person name="Hope R."/>
            <person name="Hossain A."/>
            <person name="Karabika E."/>
            <person name="Karaffa L."/>
            <person name="Karanyi Z."/>
            <person name="Krasevec N."/>
            <person name="Kuo A."/>
            <person name="Kusch H."/>
            <person name="LaButti K."/>
            <person name="Lagendijk E.L."/>
            <person name="Lapidus A."/>
            <person name="Levasseur A."/>
            <person name="Lindquist E."/>
            <person name="Lipzen A."/>
            <person name="Logrieco A.F."/>
            <person name="MacCabe A."/>
            <person name="Maekelae M.R."/>
            <person name="Malavazi I."/>
            <person name="Melin P."/>
            <person name="Meyer V."/>
            <person name="Mielnichuk N."/>
            <person name="Miskei M."/>
            <person name="Molnar A.P."/>
            <person name="Mule G."/>
            <person name="Ngan C.Y."/>
            <person name="Orejas M."/>
            <person name="Orosz E."/>
            <person name="Ouedraogo J.P."/>
            <person name="Overkamp K.M."/>
            <person name="Park H.-S."/>
            <person name="Perrone G."/>
            <person name="Piumi F."/>
            <person name="Punt P.J."/>
            <person name="Ram A.F."/>
            <person name="Ramon A."/>
            <person name="Rauscher S."/>
            <person name="Record E."/>
            <person name="Riano-Pachon D.M."/>
            <person name="Robert V."/>
            <person name="Roehrig J."/>
            <person name="Ruller R."/>
            <person name="Salamov A."/>
            <person name="Salih N.S."/>
            <person name="Samson R.A."/>
            <person name="Sandor E."/>
            <person name="Sanguinetti M."/>
            <person name="Schuetze T."/>
            <person name="Sepcic K."/>
            <person name="Shelest E."/>
            <person name="Sherlock G."/>
            <person name="Sophianopoulou V."/>
            <person name="Squina F.M."/>
            <person name="Sun H."/>
            <person name="Susca A."/>
            <person name="Todd R.B."/>
            <person name="Tsang A."/>
            <person name="Unkles S.E."/>
            <person name="van de Wiele N."/>
            <person name="van Rossen-Uffink D."/>
            <person name="Oliveira J.V."/>
            <person name="Vesth T.C."/>
            <person name="Visser J."/>
            <person name="Yu J.-H."/>
            <person name="Zhou M."/>
            <person name="Andersen M.R."/>
            <person name="Archer D.B."/>
            <person name="Baker S.E."/>
            <person name="Benoit I."/>
            <person name="Brakhage A.A."/>
            <person name="Braus G.H."/>
            <person name="Fischer R."/>
            <person name="Frisvad J.C."/>
            <person name="Goldman G.H."/>
            <person name="Houbraken J."/>
            <person name="Oakley B."/>
            <person name="Pocsi I."/>
            <person name="Scazzocchio C."/>
            <person name="Seiboth B."/>
            <person name="vanKuyk P.A."/>
            <person name="Wortman J."/>
            <person name="Dyer P.S."/>
            <person name="Grigoriev I.V."/>
        </authorList>
    </citation>
    <scope>NUCLEOTIDE SEQUENCE [LARGE SCALE GENOMIC DNA]</scope>
    <source>
        <strain evidence="9">CBS 134.48</strain>
    </source>
</reference>
<dbReference type="InterPro" id="IPR051294">
    <property type="entry name" value="HORMA_MeioticProgression"/>
</dbReference>
<dbReference type="CDD" id="cd15558">
    <property type="entry name" value="PHD_Hop1p_like"/>
    <property type="match status" value="1"/>
</dbReference>
<dbReference type="STRING" id="767770.A0A1L9NPW6"/>
<dbReference type="GO" id="GO:0005694">
    <property type="term" value="C:chromosome"/>
    <property type="evidence" value="ECO:0007669"/>
    <property type="project" value="UniProtKB-SubCell"/>
</dbReference>
<dbReference type="PANTHER" id="PTHR48225">
    <property type="entry name" value="HORMA DOMAIN-CONTAINING PROTEIN 1"/>
    <property type="match status" value="1"/>
</dbReference>
<protein>
    <recommendedName>
        <fullName evidence="7">HORMA domain-containing protein</fullName>
    </recommendedName>
</protein>
<evidence type="ECO:0000256" key="4">
    <source>
        <dbReference type="ARBA" id="ARBA00023242"/>
    </source>
</evidence>
<dbReference type="InterPro" id="IPR011011">
    <property type="entry name" value="Znf_FYVE_PHD"/>
</dbReference>
<organism evidence="8 9">
    <name type="scientific">Aspergillus tubingensis (strain CBS 134.48)</name>
    <dbReference type="NCBI Taxonomy" id="767770"/>
    <lineage>
        <taxon>Eukaryota</taxon>
        <taxon>Fungi</taxon>
        <taxon>Dikarya</taxon>
        <taxon>Ascomycota</taxon>
        <taxon>Pezizomycotina</taxon>
        <taxon>Eurotiomycetes</taxon>
        <taxon>Eurotiomycetidae</taxon>
        <taxon>Eurotiales</taxon>
        <taxon>Aspergillaceae</taxon>
        <taxon>Aspergillus</taxon>
        <taxon>Aspergillus subgen. Circumdati</taxon>
    </lineage>
</organism>
<dbReference type="InterPro" id="IPR013083">
    <property type="entry name" value="Znf_RING/FYVE/PHD"/>
</dbReference>
<dbReference type="Gene3D" id="3.30.40.10">
    <property type="entry name" value="Zinc/RING finger domain, C3HC4 (zinc finger)"/>
    <property type="match status" value="1"/>
</dbReference>
<dbReference type="Gene3D" id="3.30.900.10">
    <property type="entry name" value="HORMA domain"/>
    <property type="match status" value="1"/>
</dbReference>
<feature type="compositionally biased region" description="Basic and acidic residues" evidence="6">
    <location>
        <begin position="693"/>
        <end position="723"/>
    </location>
</feature>
<dbReference type="InterPro" id="IPR036570">
    <property type="entry name" value="HORMA_dom_sf"/>
</dbReference>
<evidence type="ECO:0000256" key="2">
    <source>
        <dbReference type="ARBA" id="ARBA00004286"/>
    </source>
</evidence>
<evidence type="ECO:0000313" key="9">
    <source>
        <dbReference type="Proteomes" id="UP000184304"/>
    </source>
</evidence>
<evidence type="ECO:0000256" key="1">
    <source>
        <dbReference type="ARBA" id="ARBA00004123"/>
    </source>
</evidence>
<dbReference type="Pfam" id="PF02301">
    <property type="entry name" value="HORMA"/>
    <property type="match status" value="1"/>
</dbReference>
<dbReference type="PANTHER" id="PTHR48225:SF7">
    <property type="entry name" value="MEIOSIS-SPECIFIC PROTEIN HOP1"/>
    <property type="match status" value="1"/>
</dbReference>
<dbReference type="GO" id="GO:0005634">
    <property type="term" value="C:nucleus"/>
    <property type="evidence" value="ECO:0007669"/>
    <property type="project" value="UniProtKB-SubCell"/>
</dbReference>
<dbReference type="Proteomes" id="UP000184304">
    <property type="component" value="Unassembled WGS sequence"/>
</dbReference>
<evidence type="ECO:0000256" key="6">
    <source>
        <dbReference type="SAM" id="MobiDB-lite"/>
    </source>
</evidence>
<evidence type="ECO:0000259" key="7">
    <source>
        <dbReference type="PROSITE" id="PS50815"/>
    </source>
</evidence>
<name>A0A1L9NPW6_ASPTC</name>
<dbReference type="PROSITE" id="PS50815">
    <property type="entry name" value="HORMA"/>
    <property type="match status" value="1"/>
</dbReference>
<evidence type="ECO:0000256" key="3">
    <source>
        <dbReference type="ARBA" id="ARBA00022454"/>
    </source>
</evidence>
<evidence type="ECO:0000313" key="8">
    <source>
        <dbReference type="EMBL" id="OJI91370.1"/>
    </source>
</evidence>
<dbReference type="AlphaFoldDB" id="A0A1L9NPW6"/>
<dbReference type="InterPro" id="IPR003511">
    <property type="entry name" value="HORMA_dom"/>
</dbReference>
<dbReference type="GO" id="GO:0007130">
    <property type="term" value="P:synaptonemal complex assembly"/>
    <property type="evidence" value="ECO:0007669"/>
    <property type="project" value="TreeGrafter"/>
</dbReference>
<proteinExistence type="predicted"/>
<keyword evidence="5" id="KW-0469">Meiosis</keyword>
<sequence length="782" mass="88014">MVRIKFTGPPSTVQVQTPQNLQSLAADSKPVARIRAQDVIEASAILKLQESMHLQQLQSLEMVQIMLHVSFGTLFYLREFLPLPCFDDRDLREAQREGDLSYRQFIDKHTHREDIASKEDVPFGRGKKGQPLKIILRGSDPKADMILDILETGIFDALSKNVLEAVQLTILVDKDAPEHVLESYTFSFRYTGAEGDVNNRLESLSLEQMGCVADMKTAQTARIGLETIVRRLITLSAFLPTLPNKRSLGVHLFYTEDCPPDYEPPGFNGADDDTIKFPLSENWKRASQSCGQMNSGRHTVGLKVTSLKWTGSEPEGAEPLPQIPPDLEFNDPVRRTKDIGFDDKEDILRTLGGSGSLSMENGLRQDTDLCLSLCQKAENEKVSTQDLLDKHQLQMMLPAQGTEGSDGELAPTQPLKPGTAFENGIATRCQKIALTEESRHNIKEYLHSDDSTATRTAEDQNSVRCQCGWDGEEEAMAQCAFCQTRQHLLCYGYEDAHDPRVPDIHACYQCLLMPDEPHILNQMSSLVLLRRAVRIILNEGYPHRTSLFTQKLHCNGQTLVQIIDLLKKRRLLQPTPGSKVKGFSLKGLPRFMFPSSGDIQARLQAEILSPMIKIQHHYVQDIPQDSLQPSQEVTNDELHSITRSFSQEDEMDESILDAQESGRKMPVPMEKSTSMVAETRSRKRLASLANEHSQPHTPKDTAHKDAFTPRRVSDRVLRKDSRNQAEQQVKSVKNVTPRSKQTPNRRTPSEGSLRRSNRKRRKISNYSKLVDVGAEQSENDSS</sequence>